<feature type="transmembrane region" description="Helical" evidence="3">
    <location>
        <begin position="362"/>
        <end position="379"/>
    </location>
</feature>
<evidence type="ECO:0000313" key="4">
    <source>
        <dbReference type="EMBL" id="MBU2710245.1"/>
    </source>
</evidence>
<keyword evidence="3" id="KW-0472">Membrane</keyword>
<feature type="transmembrane region" description="Helical" evidence="3">
    <location>
        <begin position="208"/>
        <end position="224"/>
    </location>
</feature>
<keyword evidence="1" id="KW-0677">Repeat</keyword>
<keyword evidence="5" id="KW-1185">Reference proteome</keyword>
<comment type="caution">
    <text evidence="4">The sequence shown here is derived from an EMBL/GenBank/DDBJ whole genome shotgun (WGS) entry which is preliminary data.</text>
</comment>
<feature type="transmembrane region" description="Helical" evidence="3">
    <location>
        <begin position="12"/>
        <end position="31"/>
    </location>
</feature>
<feature type="transmembrane region" description="Helical" evidence="3">
    <location>
        <begin position="158"/>
        <end position="175"/>
    </location>
</feature>
<feature type="transmembrane region" description="Helical" evidence="3">
    <location>
        <begin position="309"/>
        <end position="328"/>
    </location>
</feature>
<proteinExistence type="predicted"/>
<gene>
    <name evidence="4" type="ORF">KCG35_04165</name>
</gene>
<feature type="transmembrane region" description="Helical" evidence="3">
    <location>
        <begin position="102"/>
        <end position="120"/>
    </location>
</feature>
<name>A0ABS5Z8C6_9GAMM</name>
<feature type="transmembrane region" description="Helical" evidence="3">
    <location>
        <begin position="231"/>
        <end position="252"/>
    </location>
</feature>
<feature type="transmembrane region" description="Helical" evidence="3">
    <location>
        <begin position="335"/>
        <end position="356"/>
    </location>
</feature>
<evidence type="ECO:0000256" key="1">
    <source>
        <dbReference type="ARBA" id="ARBA00022737"/>
    </source>
</evidence>
<sequence>MTANKNQDFFSNSAVVVLFFCALLLTLYVYWPSLNGPFVFDDIPNLEALGAFGGVDSLEKALIFIFDGKAGPLGRPLALTSFLLNDTNWPSNAEFSFKYTNVLIHCLVGVLIFVFARKIIFLAGVNKDRANIYAIFVMIFWLLHPMNISGVLLVVQRMNQLATGFMLIFFIYYLYNRNSVVSFDKSVYFFSICGAIFIAAILSKETAALIPIYLCVLEIVLQGQRREKNDWIQVFIVYIGGLAFIGLLFFYANFDSFTWQVRGFTPLERLMTESRILIDYLDKIVRPSSVGSGFVNDDIILSKNLFEPITTVLSIIFVASLLVVALFVKNKLVKFGIFWFFGGHLLESTCLPLELYFEHRNYLPMVGIIIALVGILDQLKQKEIVYGVMCVLVLISLILSRQSAVIWGDSSKLAKVLFVEHPNSKRAYQSFINERFFSGDMAAVKYLIASGKEKFPGDNYMLLQSVIVGCDNELNFAVENEDIKRKIISGYYDNGSIALINTLSRLARDNKCREVNYDFVEDVIDGFLLNKFYKGNYDRSILYSIKHDLYIHKKIYKKALYFINKSVKLNNKNHQLMFKKISLLSALEFNSMLVSTLKEAMNISSGNYFKDKFYRDIYASMIDDLVKLEKG</sequence>
<feature type="transmembrane region" description="Helical" evidence="3">
    <location>
        <begin position="386"/>
        <end position="407"/>
    </location>
</feature>
<evidence type="ECO:0008006" key="6">
    <source>
        <dbReference type="Google" id="ProtNLM"/>
    </source>
</evidence>
<evidence type="ECO:0000256" key="3">
    <source>
        <dbReference type="SAM" id="Phobius"/>
    </source>
</evidence>
<dbReference type="EMBL" id="JAGSOY010000005">
    <property type="protein sequence ID" value="MBU2710245.1"/>
    <property type="molecule type" value="Genomic_DNA"/>
</dbReference>
<dbReference type="PANTHER" id="PTHR44227">
    <property type="match status" value="1"/>
</dbReference>
<feature type="transmembrane region" description="Helical" evidence="3">
    <location>
        <begin position="187"/>
        <end position="202"/>
    </location>
</feature>
<evidence type="ECO:0000256" key="2">
    <source>
        <dbReference type="ARBA" id="ARBA00022803"/>
    </source>
</evidence>
<keyword evidence="2" id="KW-0802">TPR repeat</keyword>
<protein>
    <recommendedName>
        <fullName evidence="6">Glycosyltransferase RgtA/B/C/D-like domain-containing protein</fullName>
    </recommendedName>
</protein>
<evidence type="ECO:0000313" key="5">
    <source>
        <dbReference type="Proteomes" id="UP000690515"/>
    </source>
</evidence>
<feature type="transmembrane region" description="Helical" evidence="3">
    <location>
        <begin position="132"/>
        <end position="152"/>
    </location>
</feature>
<dbReference type="PANTHER" id="PTHR44227:SF3">
    <property type="entry name" value="PROTEIN O-MANNOSYL-TRANSFERASE TMTC4"/>
    <property type="match status" value="1"/>
</dbReference>
<dbReference type="RefSeq" id="WP_215818402.1">
    <property type="nucleotide sequence ID" value="NZ_JAGSOY010000005.1"/>
</dbReference>
<keyword evidence="3" id="KW-1133">Transmembrane helix</keyword>
<reference evidence="4 5" key="1">
    <citation type="submission" date="2021-04" db="EMBL/GenBank/DDBJ databases">
        <authorList>
            <person name="Pira H."/>
            <person name="Risdian C."/>
            <person name="Wink J."/>
        </authorList>
    </citation>
    <scope>NUCLEOTIDE SEQUENCE [LARGE SCALE GENOMIC DNA]</scope>
    <source>
        <strain evidence="4 5">WH53</strain>
    </source>
</reference>
<organism evidence="4 5">
    <name type="scientific">Zooshikella harenae</name>
    <dbReference type="NCBI Taxonomy" id="2827238"/>
    <lineage>
        <taxon>Bacteria</taxon>
        <taxon>Pseudomonadati</taxon>
        <taxon>Pseudomonadota</taxon>
        <taxon>Gammaproteobacteria</taxon>
        <taxon>Oceanospirillales</taxon>
        <taxon>Zooshikellaceae</taxon>
        <taxon>Zooshikella</taxon>
    </lineage>
</organism>
<dbReference type="InterPro" id="IPR052346">
    <property type="entry name" value="O-mannosyl-transferase_TMTC"/>
</dbReference>
<dbReference type="Proteomes" id="UP000690515">
    <property type="component" value="Unassembled WGS sequence"/>
</dbReference>
<accession>A0ABS5Z8C6</accession>
<keyword evidence="3" id="KW-0812">Transmembrane</keyword>